<accession>A0A1E1L4Q9</accession>
<keyword evidence="2" id="KW-1185">Reference proteome</keyword>
<gene>
    <name evidence="1" type="ORF">RAG0_11016</name>
</gene>
<dbReference type="AlphaFoldDB" id="A0A1E1L4Q9"/>
<dbReference type="Proteomes" id="UP000178912">
    <property type="component" value="Unassembled WGS sequence"/>
</dbReference>
<proteinExistence type="predicted"/>
<reference evidence="2" key="1">
    <citation type="submission" date="2016-03" db="EMBL/GenBank/DDBJ databases">
        <authorList>
            <person name="Guldener U."/>
        </authorList>
    </citation>
    <scope>NUCLEOTIDE SEQUENCE [LARGE SCALE GENOMIC DNA]</scope>
    <source>
        <strain evidence="2">04CH-RAC-A.6.1</strain>
    </source>
</reference>
<evidence type="ECO:0000313" key="1">
    <source>
        <dbReference type="EMBL" id="CZT04588.1"/>
    </source>
</evidence>
<sequence>MAPQGTSLERIRDYGNLWASSCMFSCFNSTAGIKVQIHVELPSSSLLRAISRCTDGTCQTLELYHIVRSNLTQQNRKTWTLDILFVSTSQIYTTIIEKCLQATNLLFAECVSFEKSGQGDYIRCISDWDWRTLLSPASFLGPVPRRRNLGKSSKEASDYQQ</sequence>
<organism evidence="1 2">
    <name type="scientific">Rhynchosporium agropyri</name>
    <dbReference type="NCBI Taxonomy" id="914238"/>
    <lineage>
        <taxon>Eukaryota</taxon>
        <taxon>Fungi</taxon>
        <taxon>Dikarya</taxon>
        <taxon>Ascomycota</taxon>
        <taxon>Pezizomycotina</taxon>
        <taxon>Leotiomycetes</taxon>
        <taxon>Helotiales</taxon>
        <taxon>Ploettnerulaceae</taxon>
        <taxon>Rhynchosporium</taxon>
    </lineage>
</organism>
<dbReference type="EMBL" id="FJUX01000069">
    <property type="protein sequence ID" value="CZT04588.1"/>
    <property type="molecule type" value="Genomic_DNA"/>
</dbReference>
<evidence type="ECO:0000313" key="2">
    <source>
        <dbReference type="Proteomes" id="UP000178912"/>
    </source>
</evidence>
<protein>
    <submittedName>
        <fullName evidence="1">Uncharacterized protein</fullName>
    </submittedName>
</protein>
<name>A0A1E1L4Q9_9HELO</name>